<dbReference type="EMBL" id="LT984809">
    <property type="protein sequence ID" value="SPD49205.1"/>
    <property type="molecule type" value="Genomic_DNA"/>
</dbReference>
<gene>
    <name evidence="2" type="ORF">CBM2612_P0550</name>
    <name evidence="1" type="ORF">CBM2613_P60093</name>
</gene>
<evidence type="ECO:0008006" key="4">
    <source>
        <dbReference type="Google" id="ProtNLM"/>
    </source>
</evidence>
<proteinExistence type="predicted"/>
<keyword evidence="2" id="KW-0614">Plasmid</keyword>
<protein>
    <recommendedName>
        <fullName evidence="4">DNA-binding protein</fullName>
    </recommendedName>
</protein>
<dbReference type="GO" id="GO:0003677">
    <property type="term" value="F:DNA binding"/>
    <property type="evidence" value="ECO:0007669"/>
    <property type="project" value="InterPro"/>
</dbReference>
<dbReference type="EMBL" id="LT976981">
    <property type="protein sequence ID" value="SOZ74700.1"/>
    <property type="molecule type" value="Genomic_DNA"/>
</dbReference>
<geneLocation type="plasmid" evidence="3">
    <name>cbm2613_p</name>
</geneLocation>
<sequence>MRSFSVARLLFWRAKHSGSGAAAIRWIQAEMADYGLTMEELTATGCFDPPPAPPSPPPAAAPEVCYRNAAGQRWDGTGEVPDGLQRAVNAGQTVEFYQVY</sequence>
<geneLocation type="plasmid" evidence="1">
    <name>CBM2613_p</name>
</geneLocation>
<evidence type="ECO:0000313" key="2">
    <source>
        <dbReference type="EMBL" id="SPD49205.1"/>
    </source>
</evidence>
<geneLocation type="plasmid" evidence="2">
    <name>I</name>
</geneLocation>
<dbReference type="InterPro" id="IPR037150">
    <property type="entry name" value="H-NS_C_dom_sf"/>
</dbReference>
<dbReference type="Proteomes" id="UP000256952">
    <property type="component" value="Plasmid CBM2613_p"/>
</dbReference>
<evidence type="ECO:0000313" key="1">
    <source>
        <dbReference type="EMBL" id="SOZ74700.1"/>
    </source>
</evidence>
<accession>A0A375HD15</accession>
<name>A0A375HD15_9BURK</name>
<dbReference type="SUPFAM" id="SSF81273">
    <property type="entry name" value="H-NS histone-like proteins"/>
    <property type="match status" value="1"/>
</dbReference>
<evidence type="ECO:0000313" key="3">
    <source>
        <dbReference type="Proteomes" id="UP000256952"/>
    </source>
</evidence>
<organism evidence="2">
    <name type="scientific">Cupriavidus taiwanensis</name>
    <dbReference type="NCBI Taxonomy" id="164546"/>
    <lineage>
        <taxon>Bacteria</taxon>
        <taxon>Pseudomonadati</taxon>
        <taxon>Pseudomonadota</taxon>
        <taxon>Betaproteobacteria</taxon>
        <taxon>Burkholderiales</taxon>
        <taxon>Burkholderiaceae</taxon>
        <taxon>Cupriavidus</taxon>
    </lineage>
</organism>
<dbReference type="AlphaFoldDB" id="A0A375HD15"/>
<reference evidence="1" key="1">
    <citation type="submission" date="2018-01" db="EMBL/GenBank/DDBJ databases">
        <authorList>
            <person name="Clerissi C."/>
        </authorList>
    </citation>
    <scope>NUCLEOTIDE SEQUENCE</scope>
    <source>
        <strain evidence="1">Cupriavidus taiwanensis STM 8556</strain>
        <plasmid evidence="1">CBM2613_p</plasmid>
    </source>
</reference>
<reference evidence="2 3" key="2">
    <citation type="submission" date="2018-01" db="EMBL/GenBank/DDBJ databases">
        <authorList>
            <person name="Gaut B.S."/>
            <person name="Morton B.R."/>
            <person name="Clegg M.T."/>
            <person name="Duvall M.R."/>
        </authorList>
    </citation>
    <scope>NUCLEOTIDE SEQUENCE</scope>
    <source>
        <strain evidence="2">Cupriavidus taiwanensis STM 8555</strain>
        <plasmid evidence="2">I</plasmid>
        <plasmid evidence="3">Plasmid cbm2613_p</plasmid>
    </source>
</reference>
<dbReference type="Gene3D" id="4.10.430.10">
    <property type="entry name" value="Histone-like protein H-NS, C-terminal domain"/>
    <property type="match status" value="1"/>
</dbReference>